<organism evidence="2 3">
    <name type="scientific">Forsythia ovata</name>
    <dbReference type="NCBI Taxonomy" id="205694"/>
    <lineage>
        <taxon>Eukaryota</taxon>
        <taxon>Viridiplantae</taxon>
        <taxon>Streptophyta</taxon>
        <taxon>Embryophyta</taxon>
        <taxon>Tracheophyta</taxon>
        <taxon>Spermatophyta</taxon>
        <taxon>Magnoliopsida</taxon>
        <taxon>eudicotyledons</taxon>
        <taxon>Gunneridae</taxon>
        <taxon>Pentapetalae</taxon>
        <taxon>asterids</taxon>
        <taxon>lamiids</taxon>
        <taxon>Lamiales</taxon>
        <taxon>Oleaceae</taxon>
        <taxon>Forsythieae</taxon>
        <taxon>Forsythia</taxon>
    </lineage>
</organism>
<dbReference type="EMBL" id="JBFOLJ010000001">
    <property type="protein sequence ID" value="KAL2559282.1"/>
    <property type="molecule type" value="Genomic_DNA"/>
</dbReference>
<sequence length="126" mass="13518">MVRGMDRLYIDDSLSAVAEKPLNGLQMLPSGPTSFNSTQSQPLRGQGRRTTSLTQIAYKPVSNNQVNRVPPATLLQTAQKNPGQSRGLSSAQASGQQFVQRPTSGSQASSPPKEAVTTNTFETEEL</sequence>
<dbReference type="InterPro" id="IPR044796">
    <property type="entry name" value="MLN51_plant"/>
</dbReference>
<keyword evidence="3" id="KW-1185">Reference proteome</keyword>
<reference evidence="3" key="1">
    <citation type="submission" date="2024-07" db="EMBL/GenBank/DDBJ databases">
        <title>Two chromosome-level genome assemblies of Korean endemic species Abeliophyllum distichum and Forsythia ovata (Oleaceae).</title>
        <authorList>
            <person name="Jang H."/>
        </authorList>
    </citation>
    <scope>NUCLEOTIDE SEQUENCE [LARGE SCALE GENOMIC DNA]</scope>
</reference>
<name>A0ABD1XBF6_9LAMI</name>
<feature type="compositionally biased region" description="Polar residues" evidence="1">
    <location>
        <begin position="31"/>
        <end position="67"/>
    </location>
</feature>
<dbReference type="PANTHER" id="PTHR46837">
    <property type="entry name" value="PROTEIN MLN51 HOMOLOG"/>
    <property type="match status" value="1"/>
</dbReference>
<gene>
    <name evidence="2" type="ORF">Fot_04021</name>
</gene>
<proteinExistence type="predicted"/>
<protein>
    <submittedName>
        <fullName evidence="2">Protein MLN51-like protein</fullName>
    </submittedName>
</protein>
<accession>A0ABD1XBF6</accession>
<dbReference type="PANTHER" id="PTHR46837:SF5">
    <property type="entry name" value="PROTEIN MLN51 HOMOLOG"/>
    <property type="match status" value="1"/>
</dbReference>
<dbReference type="AlphaFoldDB" id="A0ABD1XBF6"/>
<feature type="region of interest" description="Disordered" evidence="1">
    <location>
        <begin position="22"/>
        <end position="126"/>
    </location>
</feature>
<evidence type="ECO:0000313" key="3">
    <source>
        <dbReference type="Proteomes" id="UP001604277"/>
    </source>
</evidence>
<feature type="compositionally biased region" description="Polar residues" evidence="1">
    <location>
        <begin position="74"/>
        <end position="126"/>
    </location>
</feature>
<evidence type="ECO:0000313" key="2">
    <source>
        <dbReference type="EMBL" id="KAL2559282.1"/>
    </source>
</evidence>
<evidence type="ECO:0000256" key="1">
    <source>
        <dbReference type="SAM" id="MobiDB-lite"/>
    </source>
</evidence>
<dbReference type="Proteomes" id="UP001604277">
    <property type="component" value="Unassembled WGS sequence"/>
</dbReference>
<comment type="caution">
    <text evidence="2">The sequence shown here is derived from an EMBL/GenBank/DDBJ whole genome shotgun (WGS) entry which is preliminary data.</text>
</comment>